<gene>
    <name evidence="2" type="ORF">CCHLO57077_00011344</name>
</gene>
<keyword evidence="3" id="KW-1185">Reference proteome</keyword>
<feature type="domain" description="Heterokaryon incompatibility" evidence="1">
    <location>
        <begin position="99"/>
        <end position="256"/>
    </location>
</feature>
<dbReference type="PANTHER" id="PTHR24148">
    <property type="entry name" value="ANKYRIN REPEAT DOMAIN-CONTAINING PROTEIN 39 HOMOLOG-RELATED"/>
    <property type="match status" value="1"/>
</dbReference>
<protein>
    <recommendedName>
        <fullName evidence="1">Heterokaryon incompatibility domain-containing protein</fullName>
    </recommendedName>
</protein>
<proteinExistence type="predicted"/>
<dbReference type="PANTHER" id="PTHR24148:SF81">
    <property type="entry name" value="HETEROKARYON INCOMPATIBILITY DOMAIN-CONTAINING PROTEIN"/>
    <property type="match status" value="1"/>
</dbReference>
<name>A0AA35LPK3_9HYPO</name>
<dbReference type="Proteomes" id="UP001160390">
    <property type="component" value="Unassembled WGS sequence"/>
</dbReference>
<dbReference type="AlphaFoldDB" id="A0AA35LPK3"/>
<dbReference type="InterPro" id="IPR052895">
    <property type="entry name" value="HetReg/Transcr_Mod"/>
</dbReference>
<accession>A0AA35LPK3</accession>
<evidence type="ECO:0000259" key="1">
    <source>
        <dbReference type="Pfam" id="PF06985"/>
    </source>
</evidence>
<dbReference type="EMBL" id="CABFNP030000426">
    <property type="protein sequence ID" value="CAI6014209.1"/>
    <property type="molecule type" value="Genomic_DNA"/>
</dbReference>
<reference evidence="2" key="1">
    <citation type="submission" date="2023-01" db="EMBL/GenBank/DDBJ databases">
        <authorList>
            <person name="Piombo E."/>
        </authorList>
    </citation>
    <scope>NUCLEOTIDE SEQUENCE</scope>
</reference>
<evidence type="ECO:0000313" key="3">
    <source>
        <dbReference type="Proteomes" id="UP001160390"/>
    </source>
</evidence>
<sequence length="807" mass="93131">MPRVPPDAPLGELDLWWPRSVRSLKSAAPPLSPCLKTVSQPPKKLEPEIPEPIIGSDPPYPSTLGADEFRLICLEAAASPGDPIHLMLEVYCLDNCPEYETVSYTWAGEDGDGRLCKPIYIGKYWDLLLQTNNCWEMLRFMRPRRWTRLIWVDAICINQSNIRERNQHVGNMGRIYSACSRVVVYLGPDVAVPLRDRHPRRRRLHELASDVVKLDFSPSQRIHEDLRDEQRPPPPPHNLGDLLRRRFFSRIWVVQELLLARSVVIRVGDVDFWADVGMRSQFRSKLPDWDWEATSAAWVQHISKGRGGVRDLKKLLSLTSLSQATDPRDRIFGLLGIMPVSASANHNEEALAISNLTDLHADYSLSCQHVFIGLFAYCLINLQQPNILYHAACLSSSRRHFPSWMPNWNLTVTWRILFRSPNLTVENLFNELQRLIDLDSHLSNLFSLSGPSRPEIITQRRWDKDAYIDATSGSLNIYLTQYMHLTGKLRLIGRLKKFYIFVTHYKTISVYLVSEHRLDVIISDDGQVELFILNNNGTFIYLLLRRELDEDGEKRHSLVSACPFVFIRFPADRFKNEIPEVRPLFLYELQHSLHDFAMNIESRLDLYILPPKMKHMRGVFPGLRTFRDAMPAVRFLYEQQGELPTIVTAKVEKKEIEVAFAHKLACCIKGKYSPRIHGDSIIITVSTAWKNICDFYITRAGWLRRRVSSDVPNWRIRIHSSEDGWTVPILSPSNYKKLFQPGQENFFDVEFKAREARNLMLGSPHLLSMFRDLHKLSFHTQETGDSLLGFCVKKSMWMGATFMVTIV</sequence>
<dbReference type="Pfam" id="PF06985">
    <property type="entry name" value="HET"/>
    <property type="match status" value="1"/>
</dbReference>
<evidence type="ECO:0000313" key="2">
    <source>
        <dbReference type="EMBL" id="CAI6014209.1"/>
    </source>
</evidence>
<dbReference type="InterPro" id="IPR010730">
    <property type="entry name" value="HET"/>
</dbReference>
<organism evidence="2 3">
    <name type="scientific">Clonostachys chloroleuca</name>
    <dbReference type="NCBI Taxonomy" id="1926264"/>
    <lineage>
        <taxon>Eukaryota</taxon>
        <taxon>Fungi</taxon>
        <taxon>Dikarya</taxon>
        <taxon>Ascomycota</taxon>
        <taxon>Pezizomycotina</taxon>
        <taxon>Sordariomycetes</taxon>
        <taxon>Hypocreomycetidae</taxon>
        <taxon>Hypocreales</taxon>
        <taxon>Bionectriaceae</taxon>
        <taxon>Clonostachys</taxon>
    </lineage>
</organism>
<comment type="caution">
    <text evidence="2">The sequence shown here is derived from an EMBL/GenBank/DDBJ whole genome shotgun (WGS) entry which is preliminary data.</text>
</comment>